<evidence type="ECO:0000256" key="1">
    <source>
        <dbReference type="SAM" id="MobiDB-lite"/>
    </source>
</evidence>
<evidence type="ECO:0000313" key="3">
    <source>
        <dbReference type="EMBL" id="VFU17319.1"/>
    </source>
</evidence>
<dbReference type="PROSITE" id="PS51832">
    <property type="entry name" value="HD_GYP"/>
    <property type="match status" value="1"/>
</dbReference>
<dbReference type="Pfam" id="PF13487">
    <property type="entry name" value="HD_5"/>
    <property type="match status" value="1"/>
</dbReference>
<gene>
    <name evidence="3" type="ORF">SCFA_660005</name>
</gene>
<accession>A0A485M5Y3</accession>
<dbReference type="EMBL" id="CAADRM010000132">
    <property type="protein sequence ID" value="VFU17319.1"/>
    <property type="molecule type" value="Genomic_DNA"/>
</dbReference>
<reference evidence="3" key="1">
    <citation type="submission" date="2019-03" db="EMBL/GenBank/DDBJ databases">
        <authorList>
            <person name="Hao L."/>
        </authorList>
    </citation>
    <scope>NUCLEOTIDE SEQUENCE</scope>
</reference>
<dbReference type="InterPro" id="IPR037522">
    <property type="entry name" value="HD_GYP_dom"/>
</dbReference>
<dbReference type="SUPFAM" id="SSF109604">
    <property type="entry name" value="HD-domain/PDEase-like"/>
    <property type="match status" value="1"/>
</dbReference>
<organism evidence="3">
    <name type="scientific">anaerobic digester metagenome</name>
    <dbReference type="NCBI Taxonomy" id="1263854"/>
    <lineage>
        <taxon>unclassified sequences</taxon>
        <taxon>metagenomes</taxon>
        <taxon>ecological metagenomes</taxon>
    </lineage>
</organism>
<protein>
    <recommendedName>
        <fullName evidence="2">HD-GYP domain-containing protein</fullName>
    </recommendedName>
</protein>
<proteinExistence type="predicted"/>
<dbReference type="PANTHER" id="PTHR43155:SF2">
    <property type="entry name" value="CYCLIC DI-GMP PHOSPHODIESTERASE PA4108"/>
    <property type="match status" value="1"/>
</dbReference>
<evidence type="ECO:0000259" key="2">
    <source>
        <dbReference type="PROSITE" id="PS51832"/>
    </source>
</evidence>
<dbReference type="PANTHER" id="PTHR43155">
    <property type="entry name" value="CYCLIC DI-GMP PHOSPHODIESTERASE PA4108-RELATED"/>
    <property type="match status" value="1"/>
</dbReference>
<dbReference type="CDD" id="cd00077">
    <property type="entry name" value="HDc"/>
    <property type="match status" value="1"/>
</dbReference>
<dbReference type="InterPro" id="IPR003607">
    <property type="entry name" value="HD/PDEase_dom"/>
</dbReference>
<sequence>MELSSGNGFDIHVPSRMPLSPGRNTDTPGKQPDRLGDRMRSLARFLNPWTSRSPISHYYAIPSCWLCPGKRIPFALYGRSAQGEPVKILPPHRMYVPSEDGHDRETGPSRVFIRKESAPDLLHYLDSNLDEIIDHPLMDAAGKAEVFYYLAYRRLEAVYRSPGRLMLTDVKQIIALMIEQIISHPETLRQVYDLVQKNAGRISEHPRSTILHALNVGILSTFFVTTVLSHLPREIAEEIALAYFFHNIGMMLLPRDVVNHRGDLDNRAWELIRQHPRWGVEIMGRRYPLTPEMGGIIGGHHERLDGTGYPGALTSANLHFFVKTCAVMDALHALISRRAYREPLPLVEALREVRHRVPRGYDPRIFSQIIRVFRAYGLF</sequence>
<dbReference type="Gene3D" id="1.10.3210.10">
    <property type="entry name" value="Hypothetical protein af1432"/>
    <property type="match status" value="1"/>
</dbReference>
<feature type="domain" description="HD-GYP" evidence="2">
    <location>
        <begin position="188"/>
        <end position="379"/>
    </location>
</feature>
<dbReference type="AlphaFoldDB" id="A0A485M5Y3"/>
<name>A0A485M5Y3_9ZZZZ</name>
<feature type="region of interest" description="Disordered" evidence="1">
    <location>
        <begin position="1"/>
        <end position="35"/>
    </location>
</feature>